<dbReference type="OrthoDB" id="4078882at2"/>
<dbReference type="Pfam" id="PF19955">
    <property type="entry name" value="EAD1"/>
    <property type="match status" value="1"/>
</dbReference>
<reference evidence="2" key="1">
    <citation type="submission" date="2016-10" db="EMBL/GenBank/DDBJ databases">
        <title>Genome sequence of Streptomyces mangrovisoli MUSC 149.</title>
        <authorList>
            <person name="Lee L.-H."/>
            <person name="Ser H.-L."/>
        </authorList>
    </citation>
    <scope>NUCLEOTIDE SEQUENCE [LARGE SCALE GENOMIC DNA]</scope>
    <source>
        <strain evidence="2">MUSC 149</strain>
    </source>
</reference>
<evidence type="ECO:0000313" key="3">
    <source>
        <dbReference type="Proteomes" id="UP000034196"/>
    </source>
</evidence>
<keyword evidence="3" id="KW-1185">Reference proteome</keyword>
<proteinExistence type="predicted"/>
<evidence type="ECO:0000259" key="1">
    <source>
        <dbReference type="Pfam" id="PF19955"/>
    </source>
</evidence>
<dbReference type="InterPro" id="IPR027417">
    <property type="entry name" value="P-loop_NTPase"/>
</dbReference>
<sequence>MSALIDQRTFDLGDERARKLLDACIRVFATPHTARQIILAAGLPEAEFPWGAASMADIWPRALELAAPAGLLRALVEGAARHPETEAHPVFGYLLTEKPSPREADPCSAYLVAHRQRTFMNRLTFRSTLRRMVRGEGGRVLAVQGADGSGKTHSWFLIAHVLGSHPVRCCRIRAGEYHPLVRVVDIGAILREELGWDISLDTNTSEDSQARSLVNQIKRVVNDEHLTSVLDQRRGRESRPAGHWLVIDDSMSVRFTEPALRALTRLVAGVVEGELADRLRIVLLAYDGWLPVDLRSYVSCEELGPLTGKDLHDYVHAVAKETGTPPDFDEVARIANELSGLSGGADIVADAPLRMTDRMQLEIAKWACARYELSGGARDR</sequence>
<name>A0A1J4NPW2_9ACTN</name>
<protein>
    <recommendedName>
        <fullName evidence="1">Effector-associated domain-containing protein</fullName>
    </recommendedName>
</protein>
<dbReference type="STRING" id="1428628.WN71_035435"/>
<organism evidence="2 3">
    <name type="scientific">Streptomyces mangrovisoli</name>
    <dbReference type="NCBI Taxonomy" id="1428628"/>
    <lineage>
        <taxon>Bacteria</taxon>
        <taxon>Bacillati</taxon>
        <taxon>Actinomycetota</taxon>
        <taxon>Actinomycetes</taxon>
        <taxon>Kitasatosporales</taxon>
        <taxon>Streptomycetaceae</taxon>
        <taxon>Streptomyces</taxon>
    </lineage>
</organism>
<accession>A0A1J4NPW2</accession>
<dbReference type="SUPFAM" id="SSF52540">
    <property type="entry name" value="P-loop containing nucleoside triphosphate hydrolases"/>
    <property type="match status" value="1"/>
</dbReference>
<gene>
    <name evidence="2" type="ORF">WN71_035435</name>
</gene>
<dbReference type="AlphaFoldDB" id="A0A1J4NPW2"/>
<comment type="caution">
    <text evidence="2">The sequence shown here is derived from an EMBL/GenBank/DDBJ whole genome shotgun (WGS) entry which is preliminary data.</text>
</comment>
<evidence type="ECO:0000313" key="2">
    <source>
        <dbReference type="EMBL" id="OIJ63206.1"/>
    </source>
</evidence>
<dbReference type="InterPro" id="IPR045430">
    <property type="entry name" value="EAD1"/>
</dbReference>
<dbReference type="EMBL" id="LAVA02000112">
    <property type="protein sequence ID" value="OIJ63206.1"/>
    <property type="molecule type" value="Genomic_DNA"/>
</dbReference>
<dbReference type="RefSeq" id="WP_046585557.1">
    <property type="nucleotide sequence ID" value="NZ_LAVA02000112.1"/>
</dbReference>
<feature type="domain" description="Effector-associated" evidence="1">
    <location>
        <begin position="12"/>
        <end position="82"/>
    </location>
</feature>
<dbReference type="Proteomes" id="UP000034196">
    <property type="component" value="Unassembled WGS sequence"/>
</dbReference>